<accession>A0ABV7JLV7</accession>
<name>A0ABV7JLV7_9SPHI</name>
<feature type="signal peptide" evidence="1">
    <location>
        <begin position="1"/>
        <end position="28"/>
    </location>
</feature>
<dbReference type="InterPro" id="IPR046620">
    <property type="entry name" value="DUF6733"/>
</dbReference>
<dbReference type="Pfam" id="PF20507">
    <property type="entry name" value="DUF6733"/>
    <property type="match status" value="1"/>
</dbReference>
<sequence length="242" mass="25699">MKTTFTQFLKPVALAGMMVLLHSATVNAQSDDDFSFSISLNSDQFFGFAPVFSGAYSVSPTVDLTFYGILWSGGTGGGWGNWTEFGIGANFNVADGVAINPNIGVTGGNLLSSGAAGPSIFGDGIVPNLILSLDKPSVEGEVYFGYYAPLRDKAPADGSTNSYIHYWTNLGYRVSPKLSFGAHFEHLLGGPTSESMADAYQWIGPYVQFSAPKYGVFSRLTAGGDFVEGNDSFFKVGVGFSF</sequence>
<evidence type="ECO:0000313" key="2">
    <source>
        <dbReference type="EMBL" id="MFC3197031.1"/>
    </source>
</evidence>
<evidence type="ECO:0000256" key="1">
    <source>
        <dbReference type="SAM" id="SignalP"/>
    </source>
</evidence>
<dbReference type="Proteomes" id="UP001595526">
    <property type="component" value="Unassembled WGS sequence"/>
</dbReference>
<comment type="caution">
    <text evidence="2">The sequence shown here is derived from an EMBL/GenBank/DDBJ whole genome shotgun (WGS) entry which is preliminary data.</text>
</comment>
<feature type="chain" id="PRO_5046398365" evidence="1">
    <location>
        <begin position="29"/>
        <end position="242"/>
    </location>
</feature>
<proteinExistence type="predicted"/>
<keyword evidence="1" id="KW-0732">Signal</keyword>
<evidence type="ECO:0000313" key="3">
    <source>
        <dbReference type="Proteomes" id="UP001595526"/>
    </source>
</evidence>
<protein>
    <submittedName>
        <fullName evidence="2">DUF6733 family protein</fullName>
    </submittedName>
</protein>
<dbReference type="EMBL" id="JBHRTA010000009">
    <property type="protein sequence ID" value="MFC3197031.1"/>
    <property type="molecule type" value="Genomic_DNA"/>
</dbReference>
<dbReference type="RefSeq" id="WP_379020325.1">
    <property type="nucleotide sequence ID" value="NZ_JBHRTA010000009.1"/>
</dbReference>
<gene>
    <name evidence="2" type="ORF">ACFOET_05335</name>
</gene>
<reference evidence="3" key="1">
    <citation type="journal article" date="2019" name="Int. J. Syst. Evol. Microbiol.">
        <title>The Global Catalogue of Microorganisms (GCM) 10K type strain sequencing project: providing services to taxonomists for standard genome sequencing and annotation.</title>
        <authorList>
            <consortium name="The Broad Institute Genomics Platform"/>
            <consortium name="The Broad Institute Genome Sequencing Center for Infectious Disease"/>
            <person name="Wu L."/>
            <person name="Ma J."/>
        </authorList>
    </citation>
    <scope>NUCLEOTIDE SEQUENCE [LARGE SCALE GENOMIC DNA]</scope>
    <source>
        <strain evidence="3">KCTC 52416</strain>
    </source>
</reference>
<keyword evidence="3" id="KW-1185">Reference proteome</keyword>
<organism evidence="2 3">
    <name type="scientific">Parapedobacter deserti</name>
    <dbReference type="NCBI Taxonomy" id="1912957"/>
    <lineage>
        <taxon>Bacteria</taxon>
        <taxon>Pseudomonadati</taxon>
        <taxon>Bacteroidota</taxon>
        <taxon>Sphingobacteriia</taxon>
        <taxon>Sphingobacteriales</taxon>
        <taxon>Sphingobacteriaceae</taxon>
        <taxon>Parapedobacter</taxon>
    </lineage>
</organism>